<dbReference type="CDD" id="cd01043">
    <property type="entry name" value="DPS"/>
    <property type="match status" value="1"/>
</dbReference>
<dbReference type="GO" id="GO:0008199">
    <property type="term" value="F:ferric iron binding"/>
    <property type="evidence" value="ECO:0007669"/>
    <property type="project" value="InterPro"/>
</dbReference>
<dbReference type="InterPro" id="IPR008331">
    <property type="entry name" value="Ferritin_DPS_dom"/>
</dbReference>
<reference evidence="4 5" key="1">
    <citation type="journal article" date="2017" name="Elife">
        <title>Extensive horizontal gene transfer in cheese-associated bacteria.</title>
        <authorList>
            <person name="Bonham K.S."/>
            <person name="Wolfe B.E."/>
            <person name="Dutton R.J."/>
        </authorList>
    </citation>
    <scope>NUCLEOTIDE SEQUENCE [LARGE SCALE GENOMIC DNA]</scope>
    <source>
        <strain evidence="4 5">JB196</strain>
    </source>
</reference>
<comment type="similarity">
    <text evidence="1 2">Belongs to the Dps family.</text>
</comment>
<dbReference type="GO" id="GO:0016722">
    <property type="term" value="F:oxidoreductase activity, acting on metal ions"/>
    <property type="evidence" value="ECO:0007669"/>
    <property type="project" value="InterPro"/>
</dbReference>
<keyword evidence="5" id="KW-1185">Reference proteome</keyword>
<dbReference type="PANTHER" id="PTHR42932:SF1">
    <property type="entry name" value="GENERAL STRESS PROTEIN 20U"/>
    <property type="match status" value="1"/>
</dbReference>
<dbReference type="InterPro" id="IPR012347">
    <property type="entry name" value="Ferritin-like"/>
</dbReference>
<dbReference type="AlphaFoldDB" id="A0A368LK87"/>
<dbReference type="InterPro" id="IPR023188">
    <property type="entry name" value="DPS_DNA-bd_CS"/>
</dbReference>
<dbReference type="Pfam" id="PF00210">
    <property type="entry name" value="Ferritin"/>
    <property type="match status" value="1"/>
</dbReference>
<dbReference type="SUPFAM" id="SSF47240">
    <property type="entry name" value="Ferritin-like"/>
    <property type="match status" value="1"/>
</dbReference>
<evidence type="ECO:0000313" key="4">
    <source>
        <dbReference type="EMBL" id="RCS72310.1"/>
    </source>
</evidence>
<dbReference type="Gene3D" id="1.20.1260.10">
    <property type="match status" value="1"/>
</dbReference>
<dbReference type="OrthoDB" id="9797687at2"/>
<dbReference type="PRINTS" id="PR01346">
    <property type="entry name" value="HELNAPAPROT"/>
</dbReference>
<proteinExistence type="inferred from homology"/>
<dbReference type="PROSITE" id="PS00818">
    <property type="entry name" value="DPS_1"/>
    <property type="match status" value="1"/>
</dbReference>
<dbReference type="PIRSF" id="PIRSF005900">
    <property type="entry name" value="Dps"/>
    <property type="match status" value="1"/>
</dbReference>
<protein>
    <submittedName>
        <fullName evidence="4">DNA starvation/stationary phase protection protein</fullName>
    </submittedName>
</protein>
<dbReference type="Proteomes" id="UP000252479">
    <property type="component" value="Unassembled WGS sequence"/>
</dbReference>
<name>A0A368LK87_9VIBR</name>
<dbReference type="EMBL" id="QPGL01000001">
    <property type="protein sequence ID" value="RCS72310.1"/>
    <property type="molecule type" value="Genomic_DNA"/>
</dbReference>
<gene>
    <name evidence="4" type="ORF">CIK83_01070</name>
</gene>
<feature type="domain" description="Ferritin/DPS" evidence="3">
    <location>
        <begin position="19"/>
        <end position="156"/>
    </location>
</feature>
<evidence type="ECO:0000256" key="2">
    <source>
        <dbReference type="RuleBase" id="RU003875"/>
    </source>
</evidence>
<sequence length="156" mass="18006">MKKNMIGLNEKQARVLADDLNHLLADYQILYTNVRGYHWNIKGRDFFELHAKFEEIYNDLVLKVDEIAERILTLGATPVHGFSRYLSMSDLEETLHISNGTEAIGHILSAYQVLLNKQRQILKSASELDDEGTVSLMSDYISQQEKETWMLNAYLQ</sequence>
<evidence type="ECO:0000256" key="1">
    <source>
        <dbReference type="ARBA" id="ARBA00009497"/>
    </source>
</evidence>
<organism evidence="4 5">
    <name type="scientific">Vibrio casei</name>
    <dbReference type="NCBI Taxonomy" id="673372"/>
    <lineage>
        <taxon>Bacteria</taxon>
        <taxon>Pseudomonadati</taxon>
        <taxon>Pseudomonadota</taxon>
        <taxon>Gammaproteobacteria</taxon>
        <taxon>Vibrionales</taxon>
        <taxon>Vibrionaceae</taxon>
        <taxon>Vibrio</taxon>
    </lineage>
</organism>
<dbReference type="PANTHER" id="PTHR42932">
    <property type="entry name" value="GENERAL STRESS PROTEIN 20U"/>
    <property type="match status" value="1"/>
</dbReference>
<comment type="caution">
    <text evidence="4">The sequence shown here is derived from an EMBL/GenBank/DDBJ whole genome shotgun (WGS) entry which is preliminary data.</text>
</comment>
<dbReference type="InterPro" id="IPR002177">
    <property type="entry name" value="DPS_DNA-bd"/>
</dbReference>
<accession>A0A368LK87</accession>
<evidence type="ECO:0000259" key="3">
    <source>
        <dbReference type="Pfam" id="PF00210"/>
    </source>
</evidence>
<dbReference type="InterPro" id="IPR009078">
    <property type="entry name" value="Ferritin-like_SF"/>
</dbReference>
<dbReference type="PROSITE" id="PS00819">
    <property type="entry name" value="DPS_2"/>
    <property type="match status" value="1"/>
</dbReference>
<evidence type="ECO:0000313" key="5">
    <source>
        <dbReference type="Proteomes" id="UP000252479"/>
    </source>
</evidence>